<dbReference type="RefSeq" id="WP_064028657.1">
    <property type="nucleotide sequence ID" value="NZ_LUUK01000169.1"/>
</dbReference>
<evidence type="ECO:0000313" key="7">
    <source>
        <dbReference type="Proteomes" id="UP000077628"/>
    </source>
</evidence>
<dbReference type="CDD" id="cd00092">
    <property type="entry name" value="HTH_CRP"/>
    <property type="match status" value="1"/>
</dbReference>
<dbReference type="STRING" id="702114.A1355_00215"/>
<dbReference type="InterPro" id="IPR000595">
    <property type="entry name" value="cNMP-bd_dom"/>
</dbReference>
<keyword evidence="1" id="KW-0805">Transcription regulation</keyword>
<dbReference type="SMART" id="SM00100">
    <property type="entry name" value="cNMP"/>
    <property type="match status" value="1"/>
</dbReference>
<accession>A0A177NLQ9</accession>
<dbReference type="PROSITE" id="PS50042">
    <property type="entry name" value="CNMP_BINDING_3"/>
    <property type="match status" value="1"/>
</dbReference>
<protein>
    <submittedName>
        <fullName evidence="6">Crp/Fnr family transcriptional regulator</fullName>
    </submittedName>
</protein>
<dbReference type="CDD" id="cd00038">
    <property type="entry name" value="CAP_ED"/>
    <property type="match status" value="1"/>
</dbReference>
<dbReference type="OrthoDB" id="7643467at2"/>
<dbReference type="SUPFAM" id="SSF51206">
    <property type="entry name" value="cAMP-binding domain-like"/>
    <property type="match status" value="1"/>
</dbReference>
<dbReference type="PANTHER" id="PTHR24567">
    <property type="entry name" value="CRP FAMILY TRANSCRIPTIONAL REGULATORY PROTEIN"/>
    <property type="match status" value="1"/>
</dbReference>
<evidence type="ECO:0000259" key="4">
    <source>
        <dbReference type="PROSITE" id="PS50042"/>
    </source>
</evidence>
<dbReference type="PANTHER" id="PTHR24567:SF75">
    <property type="entry name" value="FUMARATE AND NITRATE REDUCTION REGULATORY PROTEIN"/>
    <property type="match status" value="1"/>
</dbReference>
<organism evidence="6 7">
    <name type="scientific">Methylomonas koyamae</name>
    <dbReference type="NCBI Taxonomy" id="702114"/>
    <lineage>
        <taxon>Bacteria</taxon>
        <taxon>Pseudomonadati</taxon>
        <taxon>Pseudomonadota</taxon>
        <taxon>Gammaproteobacteria</taxon>
        <taxon>Methylococcales</taxon>
        <taxon>Methylococcaceae</taxon>
        <taxon>Methylomonas</taxon>
    </lineage>
</organism>
<dbReference type="EMBL" id="LUUK01000169">
    <property type="protein sequence ID" value="OAI18333.1"/>
    <property type="molecule type" value="Genomic_DNA"/>
</dbReference>
<reference evidence="7" key="1">
    <citation type="submission" date="2016-03" db="EMBL/GenBank/DDBJ databases">
        <authorList>
            <person name="Heylen K."/>
            <person name="De Vos P."/>
            <person name="Vekeman B."/>
        </authorList>
    </citation>
    <scope>NUCLEOTIDE SEQUENCE [LARGE SCALE GENOMIC DNA]</scope>
    <source>
        <strain evidence="7">R-45383</strain>
    </source>
</reference>
<keyword evidence="3" id="KW-0804">Transcription</keyword>
<dbReference type="Pfam" id="PF13545">
    <property type="entry name" value="HTH_Crp_2"/>
    <property type="match status" value="1"/>
</dbReference>
<dbReference type="Gene3D" id="1.10.10.10">
    <property type="entry name" value="Winged helix-like DNA-binding domain superfamily/Winged helix DNA-binding domain"/>
    <property type="match status" value="1"/>
</dbReference>
<evidence type="ECO:0000256" key="2">
    <source>
        <dbReference type="ARBA" id="ARBA00023125"/>
    </source>
</evidence>
<dbReference type="FunFam" id="1.10.10.10:FF:000028">
    <property type="entry name" value="Fumarate/nitrate reduction transcriptional regulator Fnr"/>
    <property type="match status" value="1"/>
</dbReference>
<dbReference type="GO" id="GO:0003677">
    <property type="term" value="F:DNA binding"/>
    <property type="evidence" value="ECO:0007669"/>
    <property type="project" value="UniProtKB-KW"/>
</dbReference>
<evidence type="ECO:0000313" key="6">
    <source>
        <dbReference type="EMBL" id="OAI18333.1"/>
    </source>
</evidence>
<evidence type="ECO:0000256" key="1">
    <source>
        <dbReference type="ARBA" id="ARBA00023015"/>
    </source>
</evidence>
<dbReference type="InterPro" id="IPR050397">
    <property type="entry name" value="Env_Response_Regulators"/>
</dbReference>
<dbReference type="Gene3D" id="2.60.120.10">
    <property type="entry name" value="Jelly Rolls"/>
    <property type="match status" value="1"/>
</dbReference>
<dbReference type="GO" id="GO:0003700">
    <property type="term" value="F:DNA-binding transcription factor activity"/>
    <property type="evidence" value="ECO:0007669"/>
    <property type="project" value="TreeGrafter"/>
</dbReference>
<dbReference type="AlphaFoldDB" id="A0A177NLQ9"/>
<keyword evidence="7" id="KW-1185">Reference proteome</keyword>
<name>A0A177NLQ9_9GAMM</name>
<feature type="domain" description="HTH crp-type" evidence="5">
    <location>
        <begin position="168"/>
        <end position="241"/>
    </location>
</feature>
<dbReference type="Pfam" id="PF00027">
    <property type="entry name" value="cNMP_binding"/>
    <property type="match status" value="1"/>
</dbReference>
<keyword evidence="2" id="KW-0238">DNA-binding</keyword>
<dbReference type="InterPro" id="IPR014710">
    <property type="entry name" value="RmlC-like_jellyroll"/>
</dbReference>
<dbReference type="Proteomes" id="UP000077628">
    <property type="component" value="Unassembled WGS sequence"/>
</dbReference>
<evidence type="ECO:0000259" key="5">
    <source>
        <dbReference type="PROSITE" id="PS51063"/>
    </source>
</evidence>
<dbReference type="InterPro" id="IPR036388">
    <property type="entry name" value="WH-like_DNA-bd_sf"/>
</dbReference>
<dbReference type="GO" id="GO:0005829">
    <property type="term" value="C:cytosol"/>
    <property type="evidence" value="ECO:0007669"/>
    <property type="project" value="TreeGrafter"/>
</dbReference>
<dbReference type="InterPro" id="IPR036390">
    <property type="entry name" value="WH_DNA-bd_sf"/>
</dbReference>
<dbReference type="PRINTS" id="PR00034">
    <property type="entry name" value="HTHCRP"/>
</dbReference>
<dbReference type="SMART" id="SM00419">
    <property type="entry name" value="HTH_CRP"/>
    <property type="match status" value="1"/>
</dbReference>
<sequence length="251" mass="27856">MNNLQHCDSAGSDAKVVALNKQVSCANCSLDNICLPRGLSQSEIANISQVIRARKTLQRGDFIYREGDNFRGILAIKSGSAKLVANDNHGNEHILNILLPGELLGFDGLSGAKHGCAAIALETMSFCILPADSMEELFQNVPSLTRELFRHTGEKMIEDKNQLVLSKRPAEERLAYFLISLSERLKRRGFSSSEFKLSLTRQEVGNHLGLALETVSRMLKKFQDDDLISVQNRFIAIKNPTALRKLLQSTD</sequence>
<feature type="domain" description="Cyclic nucleotide-binding" evidence="4">
    <location>
        <begin position="35"/>
        <end position="105"/>
    </location>
</feature>
<proteinExistence type="predicted"/>
<dbReference type="SUPFAM" id="SSF46785">
    <property type="entry name" value="Winged helix' DNA-binding domain"/>
    <property type="match status" value="1"/>
</dbReference>
<dbReference type="PROSITE" id="PS51063">
    <property type="entry name" value="HTH_CRP_2"/>
    <property type="match status" value="1"/>
</dbReference>
<evidence type="ECO:0000256" key="3">
    <source>
        <dbReference type="ARBA" id="ARBA00023163"/>
    </source>
</evidence>
<gene>
    <name evidence="6" type="ORF">A1355_00215</name>
</gene>
<dbReference type="InterPro" id="IPR018490">
    <property type="entry name" value="cNMP-bd_dom_sf"/>
</dbReference>
<dbReference type="InterPro" id="IPR012318">
    <property type="entry name" value="HTH_CRP"/>
</dbReference>
<comment type="caution">
    <text evidence="6">The sequence shown here is derived from an EMBL/GenBank/DDBJ whole genome shotgun (WGS) entry which is preliminary data.</text>
</comment>